<dbReference type="PaxDb" id="29760-VIT_07s0031g03180.t01"/>
<protein>
    <submittedName>
        <fullName evidence="2">Uncharacterized protein</fullName>
    </submittedName>
</protein>
<dbReference type="Proteomes" id="UP000009183">
    <property type="component" value="Chromosome 7"/>
</dbReference>
<accession>D7SWL5</accession>
<reference evidence="3" key="1">
    <citation type="journal article" date="2007" name="Nature">
        <title>The grapevine genome sequence suggests ancestral hexaploidization in major angiosperm phyla.</title>
        <authorList>
            <consortium name="The French-Italian Public Consortium for Grapevine Genome Characterization."/>
            <person name="Jaillon O."/>
            <person name="Aury J.-M."/>
            <person name="Noel B."/>
            <person name="Policriti A."/>
            <person name="Clepet C."/>
            <person name="Casagrande A."/>
            <person name="Choisne N."/>
            <person name="Aubourg S."/>
            <person name="Vitulo N."/>
            <person name="Jubin C."/>
            <person name="Vezzi A."/>
            <person name="Legeai F."/>
            <person name="Hugueney P."/>
            <person name="Dasilva C."/>
            <person name="Horner D."/>
            <person name="Mica E."/>
            <person name="Jublot D."/>
            <person name="Poulain J."/>
            <person name="Bruyere C."/>
            <person name="Billault A."/>
            <person name="Segurens B."/>
            <person name="Gouyvenoux M."/>
            <person name="Ugarte E."/>
            <person name="Cattonaro F."/>
            <person name="Anthouard V."/>
            <person name="Vico V."/>
            <person name="Del Fabbro C."/>
            <person name="Alaux M."/>
            <person name="Di Gaspero G."/>
            <person name="Dumas V."/>
            <person name="Felice N."/>
            <person name="Paillard S."/>
            <person name="Juman I."/>
            <person name="Moroldo M."/>
            <person name="Scalabrin S."/>
            <person name="Canaguier A."/>
            <person name="Le Clainche I."/>
            <person name="Malacrida G."/>
            <person name="Durand E."/>
            <person name="Pesole G."/>
            <person name="Laucou V."/>
            <person name="Chatelet P."/>
            <person name="Merdinoglu D."/>
            <person name="Delledonne M."/>
            <person name="Pezzotti M."/>
            <person name="Lecharny A."/>
            <person name="Scarpelli C."/>
            <person name="Artiguenave F."/>
            <person name="Pe M.E."/>
            <person name="Valle G."/>
            <person name="Morgante M."/>
            <person name="Caboche M."/>
            <person name="Adam-Blondon A.-F."/>
            <person name="Weissenbach J."/>
            <person name="Quetier F."/>
            <person name="Wincker P."/>
        </authorList>
    </citation>
    <scope>NUCLEOTIDE SEQUENCE [LARGE SCALE GENOMIC DNA]</scope>
    <source>
        <strain evidence="3">cv. Pinot noir / PN40024</strain>
    </source>
</reference>
<dbReference type="AlphaFoldDB" id="D7SWL5"/>
<keyword evidence="3" id="KW-1185">Reference proteome</keyword>
<keyword evidence="1" id="KW-1133">Transmembrane helix</keyword>
<dbReference type="STRING" id="29760.D7SWL5"/>
<keyword evidence="1" id="KW-0812">Transmembrane</keyword>
<name>D7SWL5_VITVI</name>
<feature type="transmembrane region" description="Helical" evidence="1">
    <location>
        <begin position="70"/>
        <end position="90"/>
    </location>
</feature>
<evidence type="ECO:0000256" key="1">
    <source>
        <dbReference type="SAM" id="Phobius"/>
    </source>
</evidence>
<proteinExistence type="predicted"/>
<dbReference type="EMBL" id="FN595233">
    <property type="protein sequence ID" value="CBI21664.3"/>
    <property type="molecule type" value="Genomic_DNA"/>
</dbReference>
<dbReference type="InParanoid" id="D7SWL5"/>
<gene>
    <name evidence="2" type="ordered locus">VIT_07s0031g03180</name>
</gene>
<keyword evidence="1" id="KW-0472">Membrane</keyword>
<organism evidence="2 3">
    <name type="scientific">Vitis vinifera</name>
    <name type="common">Grape</name>
    <dbReference type="NCBI Taxonomy" id="29760"/>
    <lineage>
        <taxon>Eukaryota</taxon>
        <taxon>Viridiplantae</taxon>
        <taxon>Streptophyta</taxon>
        <taxon>Embryophyta</taxon>
        <taxon>Tracheophyta</taxon>
        <taxon>Spermatophyta</taxon>
        <taxon>Magnoliopsida</taxon>
        <taxon>eudicotyledons</taxon>
        <taxon>Gunneridae</taxon>
        <taxon>Pentapetalae</taxon>
        <taxon>rosids</taxon>
        <taxon>Vitales</taxon>
        <taxon>Vitaceae</taxon>
        <taxon>Viteae</taxon>
        <taxon>Vitis</taxon>
    </lineage>
</organism>
<sequence>MVCLILMSQKGLDSSLKRLLSMLGIKYQDLLCNPRFQDFKAKRCRHRPQMGTIIHALKCMPHMLFQCTKVTCDVVVLYFGQNLFLYFFLITKEDSYRKLSV</sequence>
<evidence type="ECO:0000313" key="2">
    <source>
        <dbReference type="EMBL" id="CBI21664.3"/>
    </source>
</evidence>
<dbReference type="HOGENOM" id="CLU_2296852_0_0_1"/>
<evidence type="ECO:0000313" key="3">
    <source>
        <dbReference type="Proteomes" id="UP000009183"/>
    </source>
</evidence>